<feature type="domain" description="EF-hand" evidence="3">
    <location>
        <begin position="112"/>
        <end position="141"/>
    </location>
</feature>
<organism evidence="4 7">
    <name type="scientific">Bradyrhizobium guangdongense</name>
    <dbReference type="NCBI Taxonomy" id="1325090"/>
    <lineage>
        <taxon>Bacteria</taxon>
        <taxon>Pseudomonadati</taxon>
        <taxon>Pseudomonadota</taxon>
        <taxon>Alphaproteobacteria</taxon>
        <taxon>Hyphomicrobiales</taxon>
        <taxon>Nitrobacteraceae</taxon>
        <taxon>Bradyrhizobium</taxon>
    </lineage>
</organism>
<reference evidence="4" key="3">
    <citation type="submission" date="2022-12" db="EMBL/GenBank/DDBJ databases">
        <authorList>
            <person name="Sun Q."/>
            <person name="Zhou Y."/>
        </authorList>
    </citation>
    <scope>NUCLEOTIDE SEQUENCE</scope>
    <source>
        <strain evidence="4">CGMCC 1.15034</strain>
    </source>
</reference>
<feature type="region of interest" description="Disordered" evidence="1">
    <location>
        <begin position="22"/>
        <end position="67"/>
    </location>
</feature>
<evidence type="ECO:0000313" key="7">
    <source>
        <dbReference type="Proteomes" id="UP000625079"/>
    </source>
</evidence>
<dbReference type="Pfam" id="PF13202">
    <property type="entry name" value="EF-hand_5"/>
    <property type="match status" value="1"/>
</dbReference>
<dbReference type="PROSITE" id="PS00018">
    <property type="entry name" value="EF_HAND_1"/>
    <property type="match status" value="1"/>
</dbReference>
<dbReference type="PROSITE" id="PS50222">
    <property type="entry name" value="EF_HAND_2"/>
    <property type="match status" value="1"/>
</dbReference>
<dbReference type="OrthoDB" id="7366896at2"/>
<proteinExistence type="predicted"/>
<keyword evidence="6" id="KW-1185">Reference proteome</keyword>
<dbReference type="Gene3D" id="1.10.238.10">
    <property type="entry name" value="EF-hand"/>
    <property type="match status" value="2"/>
</dbReference>
<name>A0A410VBD9_9BRAD</name>
<feature type="signal peptide" evidence="2">
    <location>
        <begin position="1"/>
        <end position="21"/>
    </location>
</feature>
<reference evidence="5 6" key="2">
    <citation type="submission" date="2018-06" db="EMBL/GenBank/DDBJ databases">
        <title>Comparative genomics of rhizobia nodulating Arachis hypogaea in China.</title>
        <authorList>
            <person name="Li Y."/>
        </authorList>
    </citation>
    <scope>NUCLEOTIDE SEQUENCE [LARGE SCALE GENOMIC DNA]</scope>
    <source>
        <strain evidence="5 6">CCBAU 51658</strain>
    </source>
</reference>
<dbReference type="AlphaFoldDB" id="A0A410VBD9"/>
<evidence type="ECO:0000313" key="4">
    <source>
        <dbReference type="EMBL" id="GGI21170.1"/>
    </source>
</evidence>
<dbReference type="Pfam" id="PF00036">
    <property type="entry name" value="EF-hand_1"/>
    <property type="match status" value="1"/>
</dbReference>
<dbReference type="CDD" id="cd00051">
    <property type="entry name" value="EFh"/>
    <property type="match status" value="1"/>
</dbReference>
<feature type="compositionally biased region" description="Polar residues" evidence="1">
    <location>
        <begin position="34"/>
        <end position="52"/>
    </location>
</feature>
<evidence type="ECO:0000313" key="5">
    <source>
        <dbReference type="EMBL" id="QOZ62085.1"/>
    </source>
</evidence>
<dbReference type="InterPro" id="IPR011992">
    <property type="entry name" value="EF-hand-dom_pair"/>
</dbReference>
<dbReference type="Proteomes" id="UP000625079">
    <property type="component" value="Unassembled WGS sequence"/>
</dbReference>
<dbReference type="InterPro" id="IPR002048">
    <property type="entry name" value="EF_hand_dom"/>
</dbReference>
<dbReference type="InterPro" id="IPR018247">
    <property type="entry name" value="EF_Hand_1_Ca_BS"/>
</dbReference>
<dbReference type="EMBL" id="BMHC01000002">
    <property type="protein sequence ID" value="GGI21170.1"/>
    <property type="molecule type" value="Genomic_DNA"/>
</dbReference>
<dbReference type="GO" id="GO:0005509">
    <property type="term" value="F:calcium ion binding"/>
    <property type="evidence" value="ECO:0007669"/>
    <property type="project" value="InterPro"/>
</dbReference>
<gene>
    <name evidence="4" type="ORF">GCM10010987_12980</name>
    <name evidence="5" type="ORF">XH86_27620</name>
</gene>
<feature type="chain" id="PRO_5043635590" evidence="2">
    <location>
        <begin position="22"/>
        <end position="145"/>
    </location>
</feature>
<evidence type="ECO:0000256" key="1">
    <source>
        <dbReference type="SAM" id="MobiDB-lite"/>
    </source>
</evidence>
<sequence length="145" mass="15575">MRSQTIAAALLLASLSHPAFAQSAADHDAHHPGQEQTTASPQTNPPASQGTERQGAMHGGDMMDMMGRGMKGRMMMGGEAMGPPPMFRMIFALMDADGDGTVSLPEFQVAHERIFKAMDSNKDGKVTPEEMIAFMRGTKISVPQQ</sequence>
<evidence type="ECO:0000313" key="6">
    <source>
        <dbReference type="Proteomes" id="UP000593880"/>
    </source>
</evidence>
<keyword evidence="2" id="KW-0732">Signal</keyword>
<dbReference type="Proteomes" id="UP000593880">
    <property type="component" value="Chromosome"/>
</dbReference>
<evidence type="ECO:0000259" key="3">
    <source>
        <dbReference type="PROSITE" id="PS50222"/>
    </source>
</evidence>
<reference evidence="4" key="1">
    <citation type="journal article" date="2014" name="Int. J. Syst. Evol. Microbiol.">
        <title>Complete genome sequence of Corynebacterium casei LMG S-19264T (=DSM 44701T), isolated from a smear-ripened cheese.</title>
        <authorList>
            <consortium name="US DOE Joint Genome Institute (JGI-PGF)"/>
            <person name="Walter F."/>
            <person name="Albersmeier A."/>
            <person name="Kalinowski J."/>
            <person name="Ruckert C."/>
        </authorList>
    </citation>
    <scope>NUCLEOTIDE SEQUENCE</scope>
    <source>
        <strain evidence="4">CGMCC 1.15034</strain>
    </source>
</reference>
<accession>A0A410VBD9</accession>
<dbReference type="SMART" id="SM00054">
    <property type="entry name" value="EFh"/>
    <property type="match status" value="2"/>
</dbReference>
<protein>
    <submittedName>
        <fullName evidence="5">EF-hand domain-containing protein</fullName>
    </submittedName>
</protein>
<dbReference type="SUPFAM" id="SSF47473">
    <property type="entry name" value="EF-hand"/>
    <property type="match status" value="1"/>
</dbReference>
<dbReference type="RefSeq" id="WP_128967673.1">
    <property type="nucleotide sequence ID" value="NZ_BMHC01000002.1"/>
</dbReference>
<dbReference type="EMBL" id="CP030057">
    <property type="protein sequence ID" value="QOZ62085.1"/>
    <property type="molecule type" value="Genomic_DNA"/>
</dbReference>
<evidence type="ECO:0000256" key="2">
    <source>
        <dbReference type="SAM" id="SignalP"/>
    </source>
</evidence>